<keyword evidence="2" id="KW-0805">Transcription regulation</keyword>
<accession>A0AAV0D8N2</accession>
<dbReference type="InterPro" id="IPR036638">
    <property type="entry name" value="HLH_DNA-bd_sf"/>
</dbReference>
<dbReference type="AlphaFoldDB" id="A0AAV0D8N2"/>
<evidence type="ECO:0000256" key="2">
    <source>
        <dbReference type="ARBA" id="ARBA00023015"/>
    </source>
</evidence>
<dbReference type="InterPro" id="IPR011598">
    <property type="entry name" value="bHLH_dom"/>
</dbReference>
<comment type="caution">
    <text evidence="9">The sequence shown here is derived from an EMBL/GenBank/DDBJ whole genome shotgun (WGS) entry which is preliminary data.</text>
</comment>
<comment type="subcellular location">
    <subcellularLocation>
        <location evidence="1">Nucleus</location>
    </subcellularLocation>
</comment>
<dbReference type="PANTHER" id="PTHR47075">
    <property type="entry name" value="TRANSCRIPTION FACTOR BHLH47"/>
    <property type="match status" value="1"/>
</dbReference>
<name>A0AAV0D8N2_9ASTE</name>
<evidence type="ECO:0000256" key="4">
    <source>
        <dbReference type="ARBA" id="ARBA00023163"/>
    </source>
</evidence>
<dbReference type="Pfam" id="PF23177">
    <property type="entry name" value="bHLH_IRO3"/>
    <property type="match status" value="1"/>
</dbReference>
<dbReference type="GO" id="GO:0046983">
    <property type="term" value="F:protein dimerization activity"/>
    <property type="evidence" value="ECO:0007669"/>
    <property type="project" value="InterPro"/>
</dbReference>
<dbReference type="GO" id="GO:0005634">
    <property type="term" value="C:nucleus"/>
    <property type="evidence" value="ECO:0007669"/>
    <property type="project" value="UniProtKB-SubCell"/>
</dbReference>
<dbReference type="GO" id="GO:0003677">
    <property type="term" value="F:DNA binding"/>
    <property type="evidence" value="ECO:0007669"/>
    <property type="project" value="UniProtKB-KW"/>
</dbReference>
<dbReference type="PROSITE" id="PS50888">
    <property type="entry name" value="BHLH"/>
    <property type="match status" value="1"/>
</dbReference>
<keyword evidence="10" id="KW-1185">Reference proteome</keyword>
<dbReference type="PANTHER" id="PTHR47075:SF9">
    <property type="entry name" value="TRANSCRIPTION FACTOR BHLH47"/>
    <property type="match status" value="1"/>
</dbReference>
<evidence type="ECO:0000256" key="6">
    <source>
        <dbReference type="SAM" id="Coils"/>
    </source>
</evidence>
<reference evidence="9" key="1">
    <citation type="submission" date="2022-07" db="EMBL/GenBank/DDBJ databases">
        <authorList>
            <person name="Macas J."/>
            <person name="Novak P."/>
            <person name="Neumann P."/>
        </authorList>
    </citation>
    <scope>NUCLEOTIDE SEQUENCE</scope>
</reference>
<evidence type="ECO:0000256" key="3">
    <source>
        <dbReference type="ARBA" id="ARBA00023125"/>
    </source>
</evidence>
<sequence>MDSEASTADKDGAAHVVTRKAIYICCSSRKKQKAEMEKRKCEKAPKRIHKAEREKQKRDNVNTLFSDLAKVLEPSGHDYGKACMLRETIRLVGELISQVDSLKKENTALTSESHYMSIEKDELKEEKHALEAHIESLQAEIDEKMHSQNTNIHYCHQAPDITSLPDDNLTSSTAAVLVVPLLNDNSGAEREEAAHNLPSNLSRPRPRYPSSTDSWPSHVLNRHPGTTDNS</sequence>
<feature type="domain" description="BHLH" evidence="8">
    <location>
        <begin position="45"/>
        <end position="95"/>
    </location>
</feature>
<proteinExistence type="predicted"/>
<dbReference type="Proteomes" id="UP001152523">
    <property type="component" value="Unassembled WGS sequence"/>
</dbReference>
<dbReference type="Gene3D" id="4.10.280.10">
    <property type="entry name" value="Helix-loop-helix DNA-binding domain"/>
    <property type="match status" value="1"/>
</dbReference>
<dbReference type="SUPFAM" id="SSF47459">
    <property type="entry name" value="HLH, helix-loop-helix DNA-binding domain"/>
    <property type="match status" value="1"/>
</dbReference>
<evidence type="ECO:0000313" key="10">
    <source>
        <dbReference type="Proteomes" id="UP001152523"/>
    </source>
</evidence>
<evidence type="ECO:0000256" key="1">
    <source>
        <dbReference type="ARBA" id="ARBA00004123"/>
    </source>
</evidence>
<keyword evidence="4" id="KW-0804">Transcription</keyword>
<keyword evidence="6" id="KW-0175">Coiled coil</keyword>
<keyword evidence="3" id="KW-0238">DNA-binding</keyword>
<dbReference type="EMBL" id="CAMAPF010000073">
    <property type="protein sequence ID" value="CAH9092481.1"/>
    <property type="molecule type" value="Genomic_DNA"/>
</dbReference>
<dbReference type="InterPro" id="IPR057075">
    <property type="entry name" value="bHLH_IRO3"/>
</dbReference>
<feature type="coiled-coil region" evidence="6">
    <location>
        <begin position="92"/>
        <end position="147"/>
    </location>
</feature>
<evidence type="ECO:0000256" key="7">
    <source>
        <dbReference type="SAM" id="MobiDB-lite"/>
    </source>
</evidence>
<gene>
    <name evidence="9" type="ORF">CEPIT_LOCUS12117</name>
</gene>
<feature type="region of interest" description="Disordered" evidence="7">
    <location>
        <begin position="35"/>
        <end position="57"/>
    </location>
</feature>
<evidence type="ECO:0000256" key="5">
    <source>
        <dbReference type="ARBA" id="ARBA00023242"/>
    </source>
</evidence>
<organism evidence="9 10">
    <name type="scientific">Cuscuta epithymum</name>
    <dbReference type="NCBI Taxonomy" id="186058"/>
    <lineage>
        <taxon>Eukaryota</taxon>
        <taxon>Viridiplantae</taxon>
        <taxon>Streptophyta</taxon>
        <taxon>Embryophyta</taxon>
        <taxon>Tracheophyta</taxon>
        <taxon>Spermatophyta</taxon>
        <taxon>Magnoliopsida</taxon>
        <taxon>eudicotyledons</taxon>
        <taxon>Gunneridae</taxon>
        <taxon>Pentapetalae</taxon>
        <taxon>asterids</taxon>
        <taxon>lamiids</taxon>
        <taxon>Solanales</taxon>
        <taxon>Convolvulaceae</taxon>
        <taxon>Cuscuteae</taxon>
        <taxon>Cuscuta</taxon>
        <taxon>Cuscuta subgen. Cuscuta</taxon>
    </lineage>
</organism>
<keyword evidence="5" id="KW-0539">Nucleus</keyword>
<evidence type="ECO:0000313" key="9">
    <source>
        <dbReference type="EMBL" id="CAH9092481.1"/>
    </source>
</evidence>
<protein>
    <recommendedName>
        <fullName evidence="8">BHLH domain-containing protein</fullName>
    </recommendedName>
</protein>
<evidence type="ECO:0000259" key="8">
    <source>
        <dbReference type="PROSITE" id="PS50888"/>
    </source>
</evidence>
<feature type="region of interest" description="Disordered" evidence="7">
    <location>
        <begin position="189"/>
        <end position="230"/>
    </location>
</feature>